<feature type="domain" description="DM2" evidence="2">
    <location>
        <begin position="324"/>
        <end position="401"/>
    </location>
</feature>
<sequence length="544" mass="59957">MSMNNNNPPNIPGGSSSVYGNAGMMASGLPMRPAFGQSQSQFGGGLQNQYPSSSQVQAVARAQAQVIAQAQARAQAQAAQAQYQAQLQAQGVGLNAYQNSGFGGFGGASNNLSLGGADGRRFSQIPQPGPQGASVYSAPSMNAMELTPAAQRMKQQNLERRTPKKVAPLLPESALYTQLLEFENQVDAALMNKKEDIQEAMRNPPCVQKTLRIYVFNTFANQVQSTDNDDNAEPPTWTLRVTGRILADDEDPNQPGAQHRSNASSPKFSSFFKRVTITLDEQLYPVNNVIVWDQARSAAVHDGFEVKRKGDKEFNAQVKLEMNYSPKKFRLSPPLAALLGMEVDTRARIIAALWHYVKGRNLQDPNDPTVFNCDPYLQQIFGEHRMKFTMASQKISPHLAPPSPITLDHRVRLSGSAPAADMCYDVSVDMPFLIQQDLANLFDKTDKANEIKACDAVIADSLLKIQEHRKRRAFFLGFSQSPVEFINALIESQSRDLKLVAGESARDAEKEHVTEFYKQPWVEDAVIRYLNRKPAAGKAGRGRP</sequence>
<dbReference type="InterPro" id="IPR036885">
    <property type="entry name" value="SWIB_MDM2_dom_sf"/>
</dbReference>
<evidence type="ECO:0000259" key="2">
    <source>
        <dbReference type="PROSITE" id="PS51925"/>
    </source>
</evidence>
<reference evidence="3" key="1">
    <citation type="submission" date="2021-01" db="UniProtKB">
        <authorList>
            <consortium name="EnsemblPlants"/>
        </authorList>
    </citation>
    <scope>IDENTIFICATION</scope>
</reference>
<dbReference type="InterPro" id="IPR003121">
    <property type="entry name" value="SWIB_MDM2_domain"/>
</dbReference>
<dbReference type="CDD" id="cd10568">
    <property type="entry name" value="SWIB_like"/>
    <property type="match status" value="1"/>
</dbReference>
<dbReference type="Gramene" id="Kaladp0131s0017.1.v1.1">
    <property type="protein sequence ID" value="Kaladp0131s0017.1.v1.1"/>
    <property type="gene ID" value="Kaladp0131s0017.v1.1"/>
</dbReference>
<dbReference type="AlphaFoldDB" id="A0A7N0V8P4"/>
<name>A0A7N0V8P4_KALFE</name>
<dbReference type="PANTHER" id="PTHR13844">
    <property type="entry name" value="SWI/SNF-RELATED MATRIX-ASSOCIATED ACTIN-DEPENDENT REGULATOR OF CHROMATIN SUBFAMILY D"/>
    <property type="match status" value="1"/>
</dbReference>
<dbReference type="SMART" id="SM00151">
    <property type="entry name" value="SWIB"/>
    <property type="match status" value="1"/>
</dbReference>
<dbReference type="Gene3D" id="1.10.245.10">
    <property type="entry name" value="SWIB/MDM2 domain"/>
    <property type="match status" value="1"/>
</dbReference>
<dbReference type="InterPro" id="IPR019835">
    <property type="entry name" value="SWIB_domain"/>
</dbReference>
<dbReference type="SUPFAM" id="SSF47592">
    <property type="entry name" value="SWIB/MDM2 domain"/>
    <property type="match status" value="1"/>
</dbReference>
<dbReference type="PROSITE" id="PS51925">
    <property type="entry name" value="SWIB_MDM2"/>
    <property type="match status" value="1"/>
</dbReference>
<accession>A0A7N0V8P4</accession>
<keyword evidence="4" id="KW-1185">Reference proteome</keyword>
<evidence type="ECO:0000313" key="4">
    <source>
        <dbReference type="Proteomes" id="UP000594263"/>
    </source>
</evidence>
<protein>
    <recommendedName>
        <fullName evidence="2">DM2 domain-containing protein</fullName>
    </recommendedName>
</protein>
<evidence type="ECO:0000313" key="3">
    <source>
        <dbReference type="EnsemblPlants" id="Kaladp0131s0017.1.v1.1"/>
    </source>
</evidence>
<feature type="region of interest" description="Disordered" evidence="1">
    <location>
        <begin position="30"/>
        <end position="50"/>
    </location>
</feature>
<proteinExistence type="predicted"/>
<evidence type="ECO:0000256" key="1">
    <source>
        <dbReference type="SAM" id="MobiDB-lite"/>
    </source>
</evidence>
<dbReference type="Proteomes" id="UP000594263">
    <property type="component" value="Unplaced"/>
</dbReference>
<organism evidence="3 4">
    <name type="scientific">Kalanchoe fedtschenkoi</name>
    <name type="common">Lavender scallops</name>
    <name type="synonym">South American air plant</name>
    <dbReference type="NCBI Taxonomy" id="63787"/>
    <lineage>
        <taxon>Eukaryota</taxon>
        <taxon>Viridiplantae</taxon>
        <taxon>Streptophyta</taxon>
        <taxon>Embryophyta</taxon>
        <taxon>Tracheophyta</taxon>
        <taxon>Spermatophyta</taxon>
        <taxon>Magnoliopsida</taxon>
        <taxon>eudicotyledons</taxon>
        <taxon>Gunneridae</taxon>
        <taxon>Pentapetalae</taxon>
        <taxon>Saxifragales</taxon>
        <taxon>Crassulaceae</taxon>
        <taxon>Kalanchoe</taxon>
    </lineage>
</organism>
<dbReference type="EnsemblPlants" id="Kaladp0131s0017.1.v1.1">
    <property type="protein sequence ID" value="Kaladp0131s0017.1.v1.1"/>
    <property type="gene ID" value="Kaladp0131s0017.v1.1"/>
</dbReference>
<dbReference type="OMA" id="IHLEHNI"/>
<dbReference type="Pfam" id="PF02201">
    <property type="entry name" value="SWIB"/>
    <property type="match status" value="1"/>
</dbReference>